<dbReference type="Pfam" id="PF10306">
    <property type="entry name" value="FLILHELTA"/>
    <property type="match status" value="1"/>
</dbReference>
<evidence type="ECO:0000256" key="1">
    <source>
        <dbReference type="SAM" id="Phobius"/>
    </source>
</evidence>
<dbReference type="GO" id="GO:0005739">
    <property type="term" value="C:mitochondrion"/>
    <property type="evidence" value="ECO:0007669"/>
    <property type="project" value="TreeGrafter"/>
</dbReference>
<keyword evidence="3" id="KW-1185">Reference proteome</keyword>
<organism evidence="2 3">
    <name type="scientific">Synchytrium endobioticum</name>
    <dbReference type="NCBI Taxonomy" id="286115"/>
    <lineage>
        <taxon>Eukaryota</taxon>
        <taxon>Fungi</taxon>
        <taxon>Fungi incertae sedis</taxon>
        <taxon>Chytridiomycota</taxon>
        <taxon>Chytridiomycota incertae sedis</taxon>
        <taxon>Chytridiomycetes</taxon>
        <taxon>Synchytriales</taxon>
        <taxon>Synchytriaceae</taxon>
        <taxon>Synchytrium</taxon>
    </lineage>
</organism>
<evidence type="ECO:0000313" key="2">
    <source>
        <dbReference type="EMBL" id="TPX38886.1"/>
    </source>
</evidence>
<dbReference type="PANTHER" id="PTHR28002:SF1">
    <property type="entry name" value="MIOREX COMPLEX COMPONENT 11"/>
    <property type="match status" value="1"/>
</dbReference>
<comment type="caution">
    <text evidence="2">The sequence shown here is derived from an EMBL/GenBank/DDBJ whole genome shotgun (WGS) entry which is preliminary data.</text>
</comment>
<reference evidence="2 3" key="1">
    <citation type="journal article" date="2019" name="Sci. Rep.">
        <title>Comparative genomics of chytrid fungi reveal insights into the obligate biotrophic and pathogenic lifestyle of Synchytrium endobioticum.</title>
        <authorList>
            <person name="van de Vossenberg B.T.L.H."/>
            <person name="Warris S."/>
            <person name="Nguyen H.D.T."/>
            <person name="van Gent-Pelzer M.P.E."/>
            <person name="Joly D.L."/>
            <person name="van de Geest H.C."/>
            <person name="Bonants P.J.M."/>
            <person name="Smith D.S."/>
            <person name="Levesque C.A."/>
            <person name="van der Lee T.A.J."/>
        </authorList>
    </citation>
    <scope>NUCLEOTIDE SEQUENCE [LARGE SCALE GENOMIC DNA]</scope>
    <source>
        <strain evidence="2 3">MB42</strain>
    </source>
</reference>
<dbReference type="PANTHER" id="PTHR28002">
    <property type="entry name" value="MIOREX COMPLEX COMPONENT 11"/>
    <property type="match status" value="1"/>
</dbReference>
<keyword evidence="1" id="KW-1133">Transmembrane helix</keyword>
<feature type="transmembrane region" description="Helical" evidence="1">
    <location>
        <begin position="108"/>
        <end position="129"/>
    </location>
</feature>
<dbReference type="AlphaFoldDB" id="A0A507CKF9"/>
<gene>
    <name evidence="2" type="ORF">SeMB42_g06559</name>
</gene>
<feature type="transmembrane region" description="Helical" evidence="1">
    <location>
        <begin position="38"/>
        <end position="60"/>
    </location>
</feature>
<keyword evidence="1" id="KW-0472">Membrane</keyword>
<dbReference type="VEuPathDB" id="FungiDB:SeMB42_g06559"/>
<sequence>MTNRVPLVRTNSTGQQPPRQLGWRKYVDAFRDKPASHVVAFAILHEVTAVLPLPIIYYALQHSDIHIPIPDYLVVEANKKAIKLMKLFGLGALEQDSRALLDMATSYAVAKVALPARIGLSFFLTPWFARRIITPITKRLAIKI</sequence>
<accession>A0A507CKF9</accession>
<keyword evidence="1" id="KW-0812">Transmembrane</keyword>
<evidence type="ECO:0000313" key="3">
    <source>
        <dbReference type="Proteomes" id="UP000317494"/>
    </source>
</evidence>
<dbReference type="Proteomes" id="UP000317494">
    <property type="component" value="Unassembled WGS sequence"/>
</dbReference>
<name>A0A507CKF9_9FUNG</name>
<dbReference type="EMBL" id="QEAN01000377">
    <property type="protein sequence ID" value="TPX38886.1"/>
    <property type="molecule type" value="Genomic_DNA"/>
</dbReference>
<dbReference type="InterPro" id="IPR018811">
    <property type="entry name" value="MRX11"/>
</dbReference>
<protein>
    <submittedName>
        <fullName evidence="2">Uncharacterized protein</fullName>
    </submittedName>
</protein>
<proteinExistence type="predicted"/>